<gene>
    <name evidence="1" type="ORF">CDAR_300551</name>
</gene>
<keyword evidence="2" id="KW-1185">Reference proteome</keyword>
<proteinExistence type="predicted"/>
<evidence type="ECO:0000313" key="2">
    <source>
        <dbReference type="Proteomes" id="UP001054837"/>
    </source>
</evidence>
<dbReference type="AlphaFoldDB" id="A0AAV4RVJ2"/>
<comment type="caution">
    <text evidence="1">The sequence shown here is derived from an EMBL/GenBank/DDBJ whole genome shotgun (WGS) entry which is preliminary data.</text>
</comment>
<protein>
    <submittedName>
        <fullName evidence="1">Uncharacterized protein</fullName>
    </submittedName>
</protein>
<dbReference type="EMBL" id="BPLQ01006642">
    <property type="protein sequence ID" value="GIY24162.1"/>
    <property type="molecule type" value="Genomic_DNA"/>
</dbReference>
<organism evidence="1 2">
    <name type="scientific">Caerostris darwini</name>
    <dbReference type="NCBI Taxonomy" id="1538125"/>
    <lineage>
        <taxon>Eukaryota</taxon>
        <taxon>Metazoa</taxon>
        <taxon>Ecdysozoa</taxon>
        <taxon>Arthropoda</taxon>
        <taxon>Chelicerata</taxon>
        <taxon>Arachnida</taxon>
        <taxon>Araneae</taxon>
        <taxon>Araneomorphae</taxon>
        <taxon>Entelegynae</taxon>
        <taxon>Araneoidea</taxon>
        <taxon>Araneidae</taxon>
        <taxon>Caerostris</taxon>
    </lineage>
</organism>
<dbReference type="Proteomes" id="UP001054837">
    <property type="component" value="Unassembled WGS sequence"/>
</dbReference>
<accession>A0AAV4RVJ2</accession>
<reference evidence="1 2" key="1">
    <citation type="submission" date="2021-06" db="EMBL/GenBank/DDBJ databases">
        <title>Caerostris darwini draft genome.</title>
        <authorList>
            <person name="Kono N."/>
            <person name="Arakawa K."/>
        </authorList>
    </citation>
    <scope>NUCLEOTIDE SEQUENCE [LARGE SCALE GENOMIC DNA]</scope>
</reference>
<evidence type="ECO:0000313" key="1">
    <source>
        <dbReference type="EMBL" id="GIY24162.1"/>
    </source>
</evidence>
<name>A0AAV4RVJ2_9ARAC</name>
<sequence>MKSRLFLTVGKECKYTRDKGPMTKYSEKWQVRSSREILHLSEFSPNISLTSCRVFDMSGGHRCYRISSLRFFPVPQCPESACPLEQSGHESLTEG</sequence>